<sequence>MVQGLEPVYDHSGVSLEQVGEIIRQLKTQEATLKVLLGKWMTAGAFDNSPVLKEQIQQFQHKDYAYFTGKEFLNDELNELHRIINESWSAINKFNFRKFKGLLQAQLPYLN</sequence>
<reference evidence="1 2" key="1">
    <citation type="submission" date="2016-03" db="EMBL/GenBank/DDBJ databases">
        <title>Niastella vici sp. nov., isolated from farmland soil.</title>
        <authorList>
            <person name="Chen L."/>
            <person name="Wang D."/>
            <person name="Yang S."/>
            <person name="Wang G."/>
        </authorList>
    </citation>
    <scope>NUCLEOTIDE SEQUENCE [LARGE SCALE GENOMIC DNA]</scope>
    <source>
        <strain evidence="1 2">DJ57</strain>
    </source>
</reference>
<protein>
    <submittedName>
        <fullName evidence="1">Uncharacterized protein</fullName>
    </submittedName>
</protein>
<accession>A0A1V9G2M4</accession>
<dbReference type="EMBL" id="LVYD01000041">
    <property type="protein sequence ID" value="OQP64716.1"/>
    <property type="molecule type" value="Genomic_DNA"/>
</dbReference>
<comment type="caution">
    <text evidence="1">The sequence shown here is derived from an EMBL/GenBank/DDBJ whole genome shotgun (WGS) entry which is preliminary data.</text>
</comment>
<dbReference type="AlphaFoldDB" id="A0A1V9G2M4"/>
<dbReference type="Proteomes" id="UP000192796">
    <property type="component" value="Unassembled WGS sequence"/>
</dbReference>
<proteinExistence type="predicted"/>
<organism evidence="1 2">
    <name type="scientific">Niastella vici</name>
    <dbReference type="NCBI Taxonomy" id="1703345"/>
    <lineage>
        <taxon>Bacteria</taxon>
        <taxon>Pseudomonadati</taxon>
        <taxon>Bacteroidota</taxon>
        <taxon>Chitinophagia</taxon>
        <taxon>Chitinophagales</taxon>
        <taxon>Chitinophagaceae</taxon>
        <taxon>Niastella</taxon>
    </lineage>
</organism>
<evidence type="ECO:0000313" key="2">
    <source>
        <dbReference type="Proteomes" id="UP000192796"/>
    </source>
</evidence>
<name>A0A1V9G2M4_9BACT</name>
<keyword evidence="2" id="KW-1185">Reference proteome</keyword>
<gene>
    <name evidence="1" type="ORF">A3860_18310</name>
</gene>
<dbReference type="RefSeq" id="WP_081146528.1">
    <property type="nucleotide sequence ID" value="NZ_LVYD01000041.1"/>
</dbReference>
<evidence type="ECO:0000313" key="1">
    <source>
        <dbReference type="EMBL" id="OQP64716.1"/>
    </source>
</evidence>